<sequence length="785" mass="87124">MSSLFVKSYFGSNGPELSGHKIGLGIGDAGLINSIFQSSNPSSANSRRASERIRTGLSLEQGVGLNADFIVEEISVVYKAVAKVLASRLKPYLLELISANQSAFVPGWKIFDNVLVAFETLHSIGRKRTGKKGLMAIKLDMSKAYDRVEWSFLRAVMIKMNFPPRWIGLILDCISSPTLSILLNGQPVCKERVWKKLRGWKDSFFFFGGKDILIKAVAQAIPSYAMSIFQLPIGFCKELGAMFSKFWWGSKEGNRKISWVKWVTLCQPKNQGELGFKDLLSFNQSLLSKQAWRILTCPNSLVAQIFKVKYFKNGDFLNASVKTGGSHVWRSIVWGRSLLSSGLRWVVGDGSNISVFKDRWIPRPNTFKTITPDPGHDLCVADLLLRNYRGWDVDKLRRALLSVDKGIVLSIPISWSGGSDSLAWRFDKRGVYTVQSGYRLALSQKVSASAYTSSIAHHWWETFWRLKLPPKVKVFVWRACWNALPSLENLWKRKVIGSLRCDRCAGPVESSCHAIFWCKEVQKIWNCAGFPSLFAAVQHLPVLDVVSFASSLLGMDELGRFCMVAWAIWENRNSIFNSNKAVQHLPVLDVVSFASSLLGMDELGRFCMVAWAIWENRNSIFNSSIGLALIGLLPPPGRLKLNTAIVLHKNGLSIGVGAAIRDDKGLVLAAQSNQLAGVLNTDVGELIALWEGLLLALFYNLQVDLAEVVSPTMVSFLNDPAPLMGESKFIVQDIKSMFLAVGVCKSIAVSKSRNSLALKLALLAFSSARERLWLNSSSFAGGFSL</sequence>
<proteinExistence type="predicted"/>
<evidence type="ECO:0008006" key="6">
    <source>
        <dbReference type="Google" id="ProtNLM"/>
    </source>
</evidence>
<comment type="caution">
    <text evidence="4">The sequence shown here is derived from an EMBL/GenBank/DDBJ whole genome shotgun (WGS) entry which is preliminary data.</text>
</comment>
<dbReference type="EMBL" id="JANJYJ010000006">
    <property type="protein sequence ID" value="KAK3204299.1"/>
    <property type="molecule type" value="Genomic_DNA"/>
</dbReference>
<evidence type="ECO:0000313" key="4">
    <source>
        <dbReference type="EMBL" id="KAK3204299.1"/>
    </source>
</evidence>
<dbReference type="AlphaFoldDB" id="A0AAE0E311"/>
<feature type="domain" description="Reverse transcriptase" evidence="1">
    <location>
        <begin position="75"/>
        <end position="192"/>
    </location>
</feature>
<dbReference type="GO" id="GO:0004523">
    <property type="term" value="F:RNA-DNA hybrid ribonuclease activity"/>
    <property type="evidence" value="ECO:0007669"/>
    <property type="project" value="InterPro"/>
</dbReference>
<feature type="domain" description="Reverse transcriptase zinc-binding" evidence="3">
    <location>
        <begin position="432"/>
        <end position="525"/>
    </location>
</feature>
<organism evidence="4 5">
    <name type="scientific">Dipteronia sinensis</name>
    <dbReference type="NCBI Taxonomy" id="43782"/>
    <lineage>
        <taxon>Eukaryota</taxon>
        <taxon>Viridiplantae</taxon>
        <taxon>Streptophyta</taxon>
        <taxon>Embryophyta</taxon>
        <taxon>Tracheophyta</taxon>
        <taxon>Spermatophyta</taxon>
        <taxon>Magnoliopsida</taxon>
        <taxon>eudicotyledons</taxon>
        <taxon>Gunneridae</taxon>
        <taxon>Pentapetalae</taxon>
        <taxon>rosids</taxon>
        <taxon>malvids</taxon>
        <taxon>Sapindales</taxon>
        <taxon>Sapindaceae</taxon>
        <taxon>Hippocastanoideae</taxon>
        <taxon>Acereae</taxon>
        <taxon>Dipteronia</taxon>
    </lineage>
</organism>
<dbReference type="Pfam" id="PF13456">
    <property type="entry name" value="RVT_3"/>
    <property type="match status" value="1"/>
</dbReference>
<feature type="domain" description="RNase H type-1" evidence="2">
    <location>
        <begin position="647"/>
        <end position="761"/>
    </location>
</feature>
<evidence type="ECO:0000259" key="2">
    <source>
        <dbReference type="Pfam" id="PF13456"/>
    </source>
</evidence>
<evidence type="ECO:0000313" key="5">
    <source>
        <dbReference type="Proteomes" id="UP001281410"/>
    </source>
</evidence>
<dbReference type="PANTHER" id="PTHR33116">
    <property type="entry name" value="REVERSE TRANSCRIPTASE ZINC-BINDING DOMAIN-CONTAINING PROTEIN-RELATED-RELATED"/>
    <property type="match status" value="1"/>
</dbReference>
<dbReference type="Pfam" id="PF13966">
    <property type="entry name" value="zf-RVT"/>
    <property type="match status" value="1"/>
</dbReference>
<gene>
    <name evidence="4" type="ORF">Dsin_018345</name>
</gene>
<dbReference type="GO" id="GO:0003676">
    <property type="term" value="F:nucleic acid binding"/>
    <property type="evidence" value="ECO:0007669"/>
    <property type="project" value="InterPro"/>
</dbReference>
<name>A0AAE0E311_9ROSI</name>
<dbReference type="InterPro" id="IPR002156">
    <property type="entry name" value="RNaseH_domain"/>
</dbReference>
<dbReference type="InterPro" id="IPR000477">
    <property type="entry name" value="RT_dom"/>
</dbReference>
<evidence type="ECO:0000259" key="1">
    <source>
        <dbReference type="Pfam" id="PF00078"/>
    </source>
</evidence>
<keyword evidence="5" id="KW-1185">Reference proteome</keyword>
<reference evidence="4" key="1">
    <citation type="journal article" date="2023" name="Plant J.">
        <title>Genome sequences and population genomics provide insights into the demographic history, inbreeding, and mutation load of two 'living fossil' tree species of Dipteronia.</title>
        <authorList>
            <person name="Feng Y."/>
            <person name="Comes H.P."/>
            <person name="Chen J."/>
            <person name="Zhu S."/>
            <person name="Lu R."/>
            <person name="Zhang X."/>
            <person name="Li P."/>
            <person name="Qiu J."/>
            <person name="Olsen K.M."/>
            <person name="Qiu Y."/>
        </authorList>
    </citation>
    <scope>NUCLEOTIDE SEQUENCE</scope>
    <source>
        <strain evidence="4">NBL</strain>
    </source>
</reference>
<accession>A0AAE0E311</accession>
<dbReference type="PANTHER" id="PTHR33116:SF86">
    <property type="entry name" value="REVERSE TRANSCRIPTASE DOMAIN-CONTAINING PROTEIN"/>
    <property type="match status" value="1"/>
</dbReference>
<protein>
    <recommendedName>
        <fullName evidence="6">Reverse transcriptase domain-containing protein</fullName>
    </recommendedName>
</protein>
<evidence type="ECO:0000259" key="3">
    <source>
        <dbReference type="Pfam" id="PF13966"/>
    </source>
</evidence>
<dbReference type="Pfam" id="PF00078">
    <property type="entry name" value="RVT_1"/>
    <property type="match status" value="1"/>
</dbReference>
<dbReference type="Proteomes" id="UP001281410">
    <property type="component" value="Unassembled WGS sequence"/>
</dbReference>
<dbReference type="InterPro" id="IPR026960">
    <property type="entry name" value="RVT-Znf"/>
</dbReference>